<reference evidence="2" key="1">
    <citation type="journal article" date="2011" name="Nat. Commun.">
        <title>Effector diversification within compartments of the Leptosphaeria maculans genome affected by Repeat-Induced Point mutations.</title>
        <authorList>
            <person name="Rouxel T."/>
            <person name="Grandaubert J."/>
            <person name="Hane J.K."/>
            <person name="Hoede C."/>
            <person name="van de Wouw A.P."/>
            <person name="Couloux A."/>
            <person name="Dominguez V."/>
            <person name="Anthouard V."/>
            <person name="Bally P."/>
            <person name="Bourras S."/>
            <person name="Cozijnsen A.J."/>
            <person name="Ciuffetti L.M."/>
            <person name="Degrave A."/>
            <person name="Dilmaghani A."/>
            <person name="Duret L."/>
            <person name="Fudal I."/>
            <person name="Goodwin S.B."/>
            <person name="Gout L."/>
            <person name="Glaser N."/>
            <person name="Linglin J."/>
            <person name="Kema G.H.J."/>
            <person name="Lapalu N."/>
            <person name="Lawrence C.B."/>
            <person name="May K."/>
            <person name="Meyer M."/>
            <person name="Ollivier B."/>
            <person name="Poulain J."/>
            <person name="Schoch C.L."/>
            <person name="Simon A."/>
            <person name="Spatafora J.W."/>
            <person name="Stachowiak A."/>
            <person name="Turgeon B.G."/>
            <person name="Tyler B.M."/>
            <person name="Vincent D."/>
            <person name="Weissenbach J."/>
            <person name="Amselem J."/>
            <person name="Quesneville H."/>
            <person name="Oliver R.P."/>
            <person name="Wincker P."/>
            <person name="Balesdent M.-H."/>
            <person name="Howlett B.J."/>
        </authorList>
    </citation>
    <scope>NUCLEOTIDE SEQUENCE [LARGE SCALE GENOMIC DNA]</scope>
    <source>
        <strain evidence="2">JN3 / isolate v23.1.3 / race Av1-4-5-6-7-8</strain>
    </source>
</reference>
<dbReference type="HOGENOM" id="CLU_2776386_0_0_1"/>
<dbReference type="EMBL" id="FP929123">
    <property type="protein sequence ID" value="CBX94467.1"/>
    <property type="molecule type" value="Genomic_DNA"/>
</dbReference>
<dbReference type="AlphaFoldDB" id="E4ZT36"/>
<dbReference type="VEuPathDB" id="FungiDB:LEMA_uP119580.1"/>
<protein>
    <submittedName>
        <fullName evidence="1">Predicted protein</fullName>
    </submittedName>
</protein>
<evidence type="ECO:0000313" key="1">
    <source>
        <dbReference type="EMBL" id="CBX94467.1"/>
    </source>
</evidence>
<name>E4ZT36_LEPMJ</name>
<dbReference type="Proteomes" id="UP000002668">
    <property type="component" value="Genome"/>
</dbReference>
<organism evidence="2">
    <name type="scientific">Leptosphaeria maculans (strain JN3 / isolate v23.1.3 / race Av1-4-5-6-7-8)</name>
    <name type="common">Blackleg fungus</name>
    <name type="synonym">Phoma lingam</name>
    <dbReference type="NCBI Taxonomy" id="985895"/>
    <lineage>
        <taxon>Eukaryota</taxon>
        <taxon>Fungi</taxon>
        <taxon>Dikarya</taxon>
        <taxon>Ascomycota</taxon>
        <taxon>Pezizomycotina</taxon>
        <taxon>Dothideomycetes</taxon>
        <taxon>Pleosporomycetidae</taxon>
        <taxon>Pleosporales</taxon>
        <taxon>Pleosporineae</taxon>
        <taxon>Leptosphaeriaceae</taxon>
        <taxon>Plenodomus</taxon>
        <taxon>Plenodomus lingam/Leptosphaeria maculans species complex</taxon>
    </lineage>
</organism>
<gene>
    <name evidence="1" type="ORF">LEMA_uP119580.1</name>
</gene>
<evidence type="ECO:0000313" key="2">
    <source>
        <dbReference type="Proteomes" id="UP000002668"/>
    </source>
</evidence>
<dbReference type="InParanoid" id="E4ZT36"/>
<proteinExistence type="predicted"/>
<sequence length="69" mass="7702">MGHSTPFWNLNSTFTTITATTRLVLKADVTQAEICSSSQNELSSYFGVDFVGKLSFSIDDFRGSIFEQR</sequence>
<accession>E4ZT36</accession>
<keyword evidence="2" id="KW-1185">Reference proteome</keyword>